<evidence type="ECO:0000256" key="5">
    <source>
        <dbReference type="ARBA" id="ARBA00023004"/>
    </source>
</evidence>
<comment type="caution">
    <text evidence="10">The sequence shown here is derived from an EMBL/GenBank/DDBJ whole genome shotgun (WGS) entry which is preliminary data.</text>
</comment>
<organism evidence="10 11">
    <name type="scientific">Cyclocybe aegerita</name>
    <name type="common">Black poplar mushroom</name>
    <name type="synonym">Agrocybe aegerita</name>
    <dbReference type="NCBI Taxonomy" id="1973307"/>
    <lineage>
        <taxon>Eukaryota</taxon>
        <taxon>Fungi</taxon>
        <taxon>Dikarya</taxon>
        <taxon>Basidiomycota</taxon>
        <taxon>Agaricomycotina</taxon>
        <taxon>Agaricomycetes</taxon>
        <taxon>Agaricomycetidae</taxon>
        <taxon>Agaricales</taxon>
        <taxon>Agaricineae</taxon>
        <taxon>Bolbitiaceae</taxon>
        <taxon>Cyclocybe</taxon>
    </lineage>
</organism>
<dbReference type="Gene3D" id="1.10.630.10">
    <property type="entry name" value="Cytochrome P450"/>
    <property type="match status" value="1"/>
</dbReference>
<keyword evidence="9" id="KW-1133">Transmembrane helix</keyword>
<feature type="transmembrane region" description="Helical" evidence="9">
    <location>
        <begin position="7"/>
        <end position="25"/>
    </location>
</feature>
<feature type="region of interest" description="Disordered" evidence="8">
    <location>
        <begin position="435"/>
        <end position="454"/>
    </location>
</feature>
<dbReference type="PROSITE" id="PS00086">
    <property type="entry name" value="CYTOCHROME_P450"/>
    <property type="match status" value="1"/>
</dbReference>
<evidence type="ECO:0000313" key="11">
    <source>
        <dbReference type="Proteomes" id="UP000467700"/>
    </source>
</evidence>
<sequence>MDAQDEGSSLIFIVLGVLLAFYLLLSSERVEPNLKHIRPIGHSSYLLSYIDALKFLYTGPALLRGGYEKFQPRIFKISTLNRWLVVITSTQHIEELRKAPEEEVACIVPDDDADALLLSLVGHYDTPLSEDTQTLVRLMTQSLTFMIQDLREEIVASLSGAIPTPDISTGWSEIDALDFVLHAEVHAVLARWSYLPSPLGRATDYKHLCVEVTRLAFERRSHVLPLLVPGFFKRVIRFFSKSYRNKKRLRRIFMTMLKERKALTVGIEPPSPRKVKVQNDILSSILQDSPLDSSIFNSLFELSLNANESLSLTFLHVLYHLAANPKYASPMRKEIESIASREGWTKASLEKMRKVDGFVKESMRVSGVSCVTMIRKTLQPFMFSDGTTLPTGTVLCVASDARHLDPHLSSSSSSSSSPEVFDGFRHSRLYEHHYGDSSPSFTTPTSGASWGTGGTGGSTRFQLTTATPDYLAWGYGRHACPGRFFAAVVLKMLLAHVVLGYDVRFEDGMRPEDVVDGARRVPNPRARVLFRKR</sequence>
<dbReference type="GO" id="GO:0020037">
    <property type="term" value="F:heme binding"/>
    <property type="evidence" value="ECO:0007669"/>
    <property type="project" value="InterPro"/>
</dbReference>
<keyword evidence="9" id="KW-0472">Membrane</keyword>
<dbReference type="GO" id="GO:0005506">
    <property type="term" value="F:iron ion binding"/>
    <property type="evidence" value="ECO:0007669"/>
    <property type="project" value="InterPro"/>
</dbReference>
<name>A0A8S0VT15_CYCAE</name>
<comment type="similarity">
    <text evidence="2 7">Belongs to the cytochrome P450 family.</text>
</comment>
<protein>
    <recommendedName>
        <fullName evidence="12">Cytochrome P450</fullName>
    </recommendedName>
</protein>
<dbReference type="GO" id="GO:0016705">
    <property type="term" value="F:oxidoreductase activity, acting on paired donors, with incorporation or reduction of molecular oxygen"/>
    <property type="evidence" value="ECO:0007669"/>
    <property type="project" value="InterPro"/>
</dbReference>
<evidence type="ECO:0000256" key="1">
    <source>
        <dbReference type="ARBA" id="ARBA00001971"/>
    </source>
</evidence>
<evidence type="ECO:0000256" key="6">
    <source>
        <dbReference type="PIRSR" id="PIRSR602403-1"/>
    </source>
</evidence>
<dbReference type="InterPro" id="IPR036396">
    <property type="entry name" value="Cyt_P450_sf"/>
</dbReference>
<keyword evidence="6 7" id="KW-0349">Heme</keyword>
<keyword evidence="11" id="KW-1185">Reference proteome</keyword>
<feature type="binding site" description="axial binding residue" evidence="6">
    <location>
        <position position="480"/>
    </location>
    <ligand>
        <name>heme</name>
        <dbReference type="ChEBI" id="CHEBI:30413"/>
    </ligand>
    <ligandPart>
        <name>Fe</name>
        <dbReference type="ChEBI" id="CHEBI:18248"/>
    </ligandPart>
</feature>
<evidence type="ECO:0000256" key="9">
    <source>
        <dbReference type="SAM" id="Phobius"/>
    </source>
</evidence>
<evidence type="ECO:0000256" key="4">
    <source>
        <dbReference type="ARBA" id="ARBA00023002"/>
    </source>
</evidence>
<dbReference type="CDD" id="cd11041">
    <property type="entry name" value="CYP503A1-like"/>
    <property type="match status" value="1"/>
</dbReference>
<evidence type="ECO:0000256" key="3">
    <source>
        <dbReference type="ARBA" id="ARBA00022723"/>
    </source>
</evidence>
<dbReference type="EMBL" id="CACVBS010000065">
    <property type="protein sequence ID" value="CAA7268009.1"/>
    <property type="molecule type" value="Genomic_DNA"/>
</dbReference>
<evidence type="ECO:0000256" key="8">
    <source>
        <dbReference type="SAM" id="MobiDB-lite"/>
    </source>
</evidence>
<dbReference type="Proteomes" id="UP000467700">
    <property type="component" value="Unassembled WGS sequence"/>
</dbReference>
<dbReference type="PANTHER" id="PTHR46206">
    <property type="entry name" value="CYTOCHROME P450"/>
    <property type="match status" value="1"/>
</dbReference>
<dbReference type="PANTHER" id="PTHR46206:SF4">
    <property type="entry name" value="P450, PUTATIVE (EUROFUNG)-RELATED"/>
    <property type="match status" value="1"/>
</dbReference>
<accession>A0A8S0VT15</accession>
<dbReference type="AlphaFoldDB" id="A0A8S0VT15"/>
<keyword evidence="3 6" id="KW-0479">Metal-binding</keyword>
<dbReference type="InterPro" id="IPR002403">
    <property type="entry name" value="Cyt_P450_E_grp-IV"/>
</dbReference>
<comment type="cofactor">
    <cofactor evidence="1 6">
        <name>heme</name>
        <dbReference type="ChEBI" id="CHEBI:30413"/>
    </cofactor>
</comment>
<proteinExistence type="inferred from homology"/>
<keyword evidence="5 6" id="KW-0408">Iron</keyword>
<evidence type="ECO:0008006" key="12">
    <source>
        <dbReference type="Google" id="ProtNLM"/>
    </source>
</evidence>
<gene>
    <name evidence="10" type="ORF">AAE3_LOCUS10311</name>
</gene>
<keyword evidence="9" id="KW-0812">Transmembrane</keyword>
<dbReference type="InterPro" id="IPR017972">
    <property type="entry name" value="Cyt_P450_CS"/>
</dbReference>
<evidence type="ECO:0000256" key="7">
    <source>
        <dbReference type="RuleBase" id="RU000461"/>
    </source>
</evidence>
<evidence type="ECO:0000313" key="10">
    <source>
        <dbReference type="EMBL" id="CAA7268009.1"/>
    </source>
</evidence>
<dbReference type="Pfam" id="PF00067">
    <property type="entry name" value="p450"/>
    <property type="match status" value="2"/>
</dbReference>
<keyword evidence="4 7" id="KW-0560">Oxidoreductase</keyword>
<keyword evidence="7" id="KW-0503">Monooxygenase</keyword>
<dbReference type="GO" id="GO:0004497">
    <property type="term" value="F:monooxygenase activity"/>
    <property type="evidence" value="ECO:0007669"/>
    <property type="project" value="UniProtKB-KW"/>
</dbReference>
<reference evidence="10 11" key="1">
    <citation type="submission" date="2020-01" db="EMBL/GenBank/DDBJ databases">
        <authorList>
            <person name="Gupta K D."/>
        </authorList>
    </citation>
    <scope>NUCLEOTIDE SEQUENCE [LARGE SCALE GENOMIC DNA]</scope>
</reference>
<evidence type="ECO:0000256" key="2">
    <source>
        <dbReference type="ARBA" id="ARBA00010617"/>
    </source>
</evidence>
<dbReference type="OrthoDB" id="1844152at2759"/>
<dbReference type="InterPro" id="IPR001128">
    <property type="entry name" value="Cyt_P450"/>
</dbReference>
<dbReference type="SUPFAM" id="SSF48264">
    <property type="entry name" value="Cytochrome P450"/>
    <property type="match status" value="1"/>
</dbReference>
<dbReference type="PRINTS" id="PR00465">
    <property type="entry name" value="EP450IV"/>
</dbReference>